<dbReference type="GO" id="GO:0006310">
    <property type="term" value="P:DNA recombination"/>
    <property type="evidence" value="ECO:0007669"/>
    <property type="project" value="UniProtKB-KW"/>
</dbReference>
<name>A0A2T3KYZ6_PHOLD</name>
<dbReference type="GO" id="GO:0015074">
    <property type="term" value="P:DNA integration"/>
    <property type="evidence" value="ECO:0007669"/>
    <property type="project" value="InterPro"/>
</dbReference>
<dbReference type="RefSeq" id="WP_107184423.1">
    <property type="nucleotide sequence ID" value="NZ_PYNS01000002.1"/>
</dbReference>
<evidence type="ECO:0000313" key="3">
    <source>
        <dbReference type="Proteomes" id="UP000240530"/>
    </source>
</evidence>
<dbReference type="InterPro" id="IPR011010">
    <property type="entry name" value="DNA_brk_join_enz"/>
</dbReference>
<evidence type="ECO:0000256" key="1">
    <source>
        <dbReference type="ARBA" id="ARBA00023172"/>
    </source>
</evidence>
<dbReference type="AlphaFoldDB" id="A0A2T3KYZ6"/>
<evidence type="ECO:0000313" key="2">
    <source>
        <dbReference type="EMBL" id="PSV13035.1"/>
    </source>
</evidence>
<accession>A0A2T3KYZ6</accession>
<keyword evidence="1" id="KW-0233">DNA recombination</keyword>
<sequence length="956" mass="111446">MKSHYKYDDITDNITDAHTQLGLPCEDKAHLETVIILIEKNQHTSRQITHDELRSIKIEIKTIPTGKQRVLRRALNNTLYYLHQHCGWQIPQPQIKKLIDTQLIWMQLISQQANDASRLYAGYLEEKRHFLKYRPEFNIGFITVALSIEVAPLSLDYWADILNRPEAIELYEQQLTLIVHHQSRRVSNEPSSHYFTRYALTPFTCRLLLDYFETRKQKVTTKGLHKALNHYLSTVPYGLANKNAMQWQHCFQNIWFFEYGLPSVLLLDISQPHRHVAFHPCKFHVRNDDSISNIYDHDWHQPDYSTFSSNKSQGWPHRDLLKAVKNQPSSKWKAILNAQFTTPPAWDYDNIIPTILYHFTYDLIQFGGVKADILSPSTIHKYTNIYTLLTDHPLSYSAACDHDALMQWATTVYDKLESEGDHWLIYNFFRFLPQLSVTEHFDITQFSSPFLSLSVDPFRLSTDQCFITLNALLSQSNGSALQRLFCAVALILGFYGALRRGEVLRLRCQDIVCNPDDPERITLCIRNTDEGNTKSKDTRFIYLSIPKPAAKLVYTVSRIKRHCLPDDPLLGFVNETMASRQLHYLLPITKALKILWGNNVRFHHLRHSGAHWLMQQGLQFTLDWNISPFSFGAATQAMLTRESCQKRFDFWLEGLNFSDVNDGLLFDVIGKQLGHRHYTTTRWSYLHGVEWLTPLFSTKDYTTEYDELRYLLKISPQCKSVFRFLKSLYSERKEEISILNEQEVIRYLLKKKRLKELQSVSPKQDSFTLSDDNNAFKTLWLSQCPDTTIQHHRSPSKTLFNYQTLSLVESLISDNEPEPTFLTLSQFWELSGKHNSITLTKTQRLALSKLGPMIIDNENLTLSLTLKCNKVNGLLFEQVFHLPLFRCFHFHFDLQQNRKTDISNNLQLINTHFKTSKDTLTTRTVDKGKTKFTITLTFIPQSPCLFQMLCDFLHYG</sequence>
<dbReference type="Proteomes" id="UP000240530">
    <property type="component" value="Unassembled WGS sequence"/>
</dbReference>
<dbReference type="GO" id="GO:0003677">
    <property type="term" value="F:DNA binding"/>
    <property type="evidence" value="ECO:0007669"/>
    <property type="project" value="InterPro"/>
</dbReference>
<proteinExistence type="predicted"/>
<dbReference type="EMBL" id="PYNS01000002">
    <property type="protein sequence ID" value="PSV13035.1"/>
    <property type="molecule type" value="Genomic_DNA"/>
</dbReference>
<dbReference type="Gene3D" id="1.10.443.10">
    <property type="entry name" value="Intergrase catalytic core"/>
    <property type="match status" value="1"/>
</dbReference>
<dbReference type="InterPro" id="IPR013762">
    <property type="entry name" value="Integrase-like_cat_sf"/>
</dbReference>
<organism evidence="2 3">
    <name type="scientific">Photobacterium leiognathi subsp. mandapamensis</name>
    <name type="common">Photobacterium mandapamensis</name>
    <dbReference type="NCBI Taxonomy" id="48408"/>
    <lineage>
        <taxon>Bacteria</taxon>
        <taxon>Pseudomonadati</taxon>
        <taxon>Pseudomonadota</taxon>
        <taxon>Gammaproteobacteria</taxon>
        <taxon>Vibrionales</taxon>
        <taxon>Vibrionaceae</taxon>
        <taxon>Photobacterium</taxon>
    </lineage>
</organism>
<gene>
    <name evidence="2" type="ORF">C0W93_04780</name>
</gene>
<comment type="caution">
    <text evidence="2">The sequence shown here is derived from an EMBL/GenBank/DDBJ whole genome shotgun (WGS) entry which is preliminary data.</text>
</comment>
<reference evidence="2 3" key="1">
    <citation type="submission" date="2018-03" db="EMBL/GenBank/DDBJ databases">
        <title>Whole genome sequencing of Histamine producing bacteria.</title>
        <authorList>
            <person name="Butler K."/>
        </authorList>
    </citation>
    <scope>NUCLEOTIDE SEQUENCE [LARGE SCALE GENOMIC DNA]</scope>
    <source>
        <strain evidence="2 3">Res.4.1</strain>
    </source>
</reference>
<protein>
    <submittedName>
        <fullName evidence="2">Uncharacterized protein</fullName>
    </submittedName>
</protein>
<dbReference type="SUPFAM" id="SSF56349">
    <property type="entry name" value="DNA breaking-rejoining enzymes"/>
    <property type="match status" value="1"/>
</dbReference>